<dbReference type="EMBL" id="BMXG01000006">
    <property type="protein sequence ID" value="GHB98522.1"/>
    <property type="molecule type" value="Genomic_DNA"/>
</dbReference>
<reference evidence="1" key="1">
    <citation type="journal article" date="2014" name="Int. J. Syst. Evol. Microbiol.">
        <title>Complete genome sequence of Corynebacterium casei LMG S-19264T (=DSM 44701T), isolated from a smear-ripened cheese.</title>
        <authorList>
            <consortium name="US DOE Joint Genome Institute (JGI-PGF)"/>
            <person name="Walter F."/>
            <person name="Albersmeier A."/>
            <person name="Kalinowski J."/>
            <person name="Ruckert C."/>
        </authorList>
    </citation>
    <scope>NUCLEOTIDE SEQUENCE</scope>
    <source>
        <strain evidence="1">KCTC 12870</strain>
    </source>
</reference>
<evidence type="ECO:0000313" key="2">
    <source>
        <dbReference type="Proteomes" id="UP000642829"/>
    </source>
</evidence>
<sequence>MIRYQDFAPEKTAAGGFFKMPTFESLDECVAQANRWIEDNQLELINVETVVLPNMHISGEEGTSDVSLHTSGDMMSNWHQFVRVWYRTDKSTPPPI</sequence>
<accession>A0A8J3DAT9</accession>
<protein>
    <submittedName>
        <fullName evidence="1">Uncharacterized protein</fullName>
    </submittedName>
</protein>
<proteinExistence type="predicted"/>
<name>A0A8J3DAT9_9BACT</name>
<comment type="caution">
    <text evidence="1">The sequence shown here is derived from an EMBL/GenBank/DDBJ whole genome shotgun (WGS) entry which is preliminary data.</text>
</comment>
<dbReference type="RefSeq" id="WP_189513216.1">
    <property type="nucleotide sequence ID" value="NZ_BMXG01000006.1"/>
</dbReference>
<dbReference type="AlphaFoldDB" id="A0A8J3DAT9"/>
<reference evidence="1" key="2">
    <citation type="submission" date="2020-09" db="EMBL/GenBank/DDBJ databases">
        <authorList>
            <person name="Sun Q."/>
            <person name="Kim S."/>
        </authorList>
    </citation>
    <scope>NUCLEOTIDE SEQUENCE</scope>
    <source>
        <strain evidence="1">KCTC 12870</strain>
    </source>
</reference>
<evidence type="ECO:0000313" key="1">
    <source>
        <dbReference type="EMBL" id="GHB98522.1"/>
    </source>
</evidence>
<keyword evidence="2" id="KW-1185">Reference proteome</keyword>
<organism evidence="1 2">
    <name type="scientific">Cerasicoccus arenae</name>
    <dbReference type="NCBI Taxonomy" id="424488"/>
    <lineage>
        <taxon>Bacteria</taxon>
        <taxon>Pseudomonadati</taxon>
        <taxon>Verrucomicrobiota</taxon>
        <taxon>Opitutia</taxon>
        <taxon>Puniceicoccales</taxon>
        <taxon>Cerasicoccaceae</taxon>
        <taxon>Cerasicoccus</taxon>
    </lineage>
</organism>
<dbReference type="Proteomes" id="UP000642829">
    <property type="component" value="Unassembled WGS sequence"/>
</dbReference>
<gene>
    <name evidence="1" type="ORF">GCM10007047_13350</name>
</gene>